<dbReference type="Proteomes" id="UP001189429">
    <property type="component" value="Unassembled WGS sequence"/>
</dbReference>
<evidence type="ECO:0000256" key="1">
    <source>
        <dbReference type="SAM" id="MobiDB-lite"/>
    </source>
</evidence>
<sequence>AVAADAAAGRRERPPPPRQAGGRGGGVAQAAAAQCGPPPPPRVQAASGAGGPRRRGRGRRSGGAAAAERFGSRRRRAAAGRRGGVRGRRVVAGGAVGRRGRPREQGVDVDGHEGLLGGTDEQGLHRPLRRDGGRLRAPLARGARAPGGVRDAGPLVALLRPWPQRWQPPGRGRGRGREPPRRARLRAAEPAGLRGPVPAGLGAPVRGAVAVWQRALVALPQPAAPAGGVPLLQAPLRLLRRRRRGGQGTAHRGPRGAVREGGDALSAASLPARHPALAAACRLGRRGGGGGAPLTPRARPRSRWLPPPLGRAAALLGPLATRPLRGGGRAGARPRGPRKEPRAFPVRRPFLLVGSGRFAP</sequence>
<feature type="compositionally biased region" description="Basic residues" evidence="1">
    <location>
        <begin position="72"/>
        <end position="89"/>
    </location>
</feature>
<feature type="compositionally biased region" description="Low complexity" evidence="1">
    <location>
        <begin position="160"/>
        <end position="170"/>
    </location>
</feature>
<feature type="region of interest" description="Disordered" evidence="1">
    <location>
        <begin position="1"/>
        <end position="130"/>
    </location>
</feature>
<feature type="compositionally biased region" description="Basic and acidic residues" evidence="1">
    <location>
        <begin position="102"/>
        <end position="113"/>
    </location>
</feature>
<dbReference type="EMBL" id="CAUYUJ010001012">
    <property type="protein sequence ID" value="CAK0793662.1"/>
    <property type="molecule type" value="Genomic_DNA"/>
</dbReference>
<feature type="region of interest" description="Disordered" evidence="1">
    <location>
        <begin position="160"/>
        <end position="196"/>
    </location>
</feature>
<proteinExistence type="predicted"/>
<evidence type="ECO:0000313" key="2">
    <source>
        <dbReference type="EMBL" id="CAK0793662.1"/>
    </source>
</evidence>
<organism evidence="2 3">
    <name type="scientific">Prorocentrum cordatum</name>
    <dbReference type="NCBI Taxonomy" id="2364126"/>
    <lineage>
        <taxon>Eukaryota</taxon>
        <taxon>Sar</taxon>
        <taxon>Alveolata</taxon>
        <taxon>Dinophyceae</taxon>
        <taxon>Prorocentrales</taxon>
        <taxon>Prorocentraceae</taxon>
        <taxon>Prorocentrum</taxon>
    </lineage>
</organism>
<protein>
    <submittedName>
        <fullName evidence="2">Uncharacterized protein</fullName>
    </submittedName>
</protein>
<feature type="non-terminal residue" evidence="2">
    <location>
        <position position="360"/>
    </location>
</feature>
<evidence type="ECO:0000313" key="3">
    <source>
        <dbReference type="Proteomes" id="UP001189429"/>
    </source>
</evidence>
<accession>A0ABN9PPB6</accession>
<reference evidence="2" key="1">
    <citation type="submission" date="2023-10" db="EMBL/GenBank/DDBJ databases">
        <authorList>
            <person name="Chen Y."/>
            <person name="Shah S."/>
            <person name="Dougan E. K."/>
            <person name="Thang M."/>
            <person name="Chan C."/>
        </authorList>
    </citation>
    <scope>NUCLEOTIDE SEQUENCE [LARGE SCALE GENOMIC DNA]</scope>
</reference>
<keyword evidence="3" id="KW-1185">Reference proteome</keyword>
<gene>
    <name evidence="2" type="ORF">PCOR1329_LOCUS3895</name>
</gene>
<name>A0ABN9PPB6_9DINO</name>
<feature type="non-terminal residue" evidence="2">
    <location>
        <position position="1"/>
    </location>
</feature>
<comment type="caution">
    <text evidence="2">The sequence shown here is derived from an EMBL/GenBank/DDBJ whole genome shotgun (WGS) entry which is preliminary data.</text>
</comment>
<feature type="region of interest" description="Disordered" evidence="1">
    <location>
        <begin position="317"/>
        <end position="347"/>
    </location>
</feature>